<evidence type="ECO:0000313" key="3">
    <source>
        <dbReference type="Proteomes" id="UP001158576"/>
    </source>
</evidence>
<feature type="signal peptide" evidence="1">
    <location>
        <begin position="1"/>
        <end position="19"/>
    </location>
</feature>
<keyword evidence="3" id="KW-1185">Reference proteome</keyword>
<feature type="chain" id="PRO_5046060431" evidence="1">
    <location>
        <begin position="20"/>
        <end position="327"/>
    </location>
</feature>
<dbReference type="Gene3D" id="2.120.10.80">
    <property type="entry name" value="Kelch-type beta propeller"/>
    <property type="match status" value="1"/>
</dbReference>
<evidence type="ECO:0000313" key="2">
    <source>
        <dbReference type="EMBL" id="CAG5104792.1"/>
    </source>
</evidence>
<dbReference type="Proteomes" id="UP001158576">
    <property type="component" value="Chromosome 1"/>
</dbReference>
<name>A0ABN7STI2_OIKDI</name>
<keyword evidence="1" id="KW-0732">Signal</keyword>
<dbReference type="InterPro" id="IPR015915">
    <property type="entry name" value="Kelch-typ_b-propeller"/>
</dbReference>
<reference evidence="2 3" key="1">
    <citation type="submission" date="2021-04" db="EMBL/GenBank/DDBJ databases">
        <authorList>
            <person name="Bliznina A."/>
        </authorList>
    </citation>
    <scope>NUCLEOTIDE SEQUENCE [LARGE SCALE GENOMIC DNA]</scope>
</reference>
<protein>
    <submittedName>
        <fullName evidence="2">Oidioi.mRNA.OKI2018_I69.chr1.g1546.t1.cds</fullName>
    </submittedName>
</protein>
<evidence type="ECO:0000256" key="1">
    <source>
        <dbReference type="SAM" id="SignalP"/>
    </source>
</evidence>
<accession>A0ABN7STI2</accession>
<dbReference type="SUPFAM" id="SSF117281">
    <property type="entry name" value="Kelch motif"/>
    <property type="match status" value="1"/>
</dbReference>
<sequence length="327" mass="36300">MILLWVLQLVIGSIPNSGARPGIQRSSDGERAIVAIEICPDIELQEDCEGQCRVEYNYCRLLCETEYCQSICDREYQDCGDNCPCGENCEQGCFNCENPICPQETTTTSQTAITTISPNDVNILILGFSDLANSYIFSGESFTKTPAAIDAPRDDYAHRSASAVVRGDLYIFGGQTDYQKPTTVGSARGDGQQKVETYSSSGWRRLADHPRNIQGHTLTGLESGALLMAGGYDQNEREYTRSIWLLKEDVWRLTGFLEEYCYRGTALKIGDFIFAISGGVRDSNGLYPVERIKVVNDEVLEAEIIGGHDFLSWHPVIFEANADFCVE</sequence>
<proteinExistence type="predicted"/>
<gene>
    <name evidence="2" type="ORF">OKIOD_LOCUS10311</name>
</gene>
<organism evidence="2 3">
    <name type="scientific">Oikopleura dioica</name>
    <name type="common">Tunicate</name>
    <dbReference type="NCBI Taxonomy" id="34765"/>
    <lineage>
        <taxon>Eukaryota</taxon>
        <taxon>Metazoa</taxon>
        <taxon>Chordata</taxon>
        <taxon>Tunicata</taxon>
        <taxon>Appendicularia</taxon>
        <taxon>Copelata</taxon>
        <taxon>Oikopleuridae</taxon>
        <taxon>Oikopleura</taxon>
    </lineage>
</organism>
<dbReference type="EMBL" id="OU015566">
    <property type="protein sequence ID" value="CAG5104792.1"/>
    <property type="molecule type" value="Genomic_DNA"/>
</dbReference>